<dbReference type="KEGG" id="aacx:DEACI_0823"/>
<feature type="domain" description="Band 7" evidence="7">
    <location>
        <begin position="26"/>
        <end position="192"/>
    </location>
</feature>
<organism evidence="8">
    <name type="scientific">Acididesulfobacillus acetoxydans</name>
    <dbReference type="NCBI Taxonomy" id="1561005"/>
    <lineage>
        <taxon>Bacteria</taxon>
        <taxon>Bacillati</taxon>
        <taxon>Bacillota</taxon>
        <taxon>Clostridia</taxon>
        <taxon>Eubacteriales</taxon>
        <taxon>Peptococcaceae</taxon>
        <taxon>Acididesulfobacillus</taxon>
    </lineage>
</organism>
<evidence type="ECO:0000259" key="7">
    <source>
        <dbReference type="SMART" id="SM00244"/>
    </source>
</evidence>
<dbReference type="PANTHER" id="PTHR13806:SF46">
    <property type="entry name" value="FLOTILLIN-1-RELATED"/>
    <property type="match status" value="1"/>
</dbReference>
<dbReference type="GO" id="GO:0072659">
    <property type="term" value="P:protein localization to plasma membrane"/>
    <property type="evidence" value="ECO:0007669"/>
    <property type="project" value="TreeGrafter"/>
</dbReference>
<dbReference type="RefSeq" id="WP_240983883.1">
    <property type="nucleotide sequence ID" value="NZ_CDGJ01000134.1"/>
</dbReference>
<keyword evidence="3 6" id="KW-0472">Membrane</keyword>
<accession>A0A8S0WWC2</accession>
<dbReference type="Proteomes" id="UP001071230">
    <property type="component" value="Unassembled WGS sequence"/>
</dbReference>
<dbReference type="Pfam" id="PF01145">
    <property type="entry name" value="Band_7"/>
    <property type="match status" value="1"/>
</dbReference>
<evidence type="ECO:0000256" key="2">
    <source>
        <dbReference type="ARBA" id="ARBA00007161"/>
    </source>
</evidence>
<dbReference type="InterPro" id="IPR031905">
    <property type="entry name" value="Flotillin_C"/>
</dbReference>
<feature type="transmembrane region" description="Helical" evidence="6">
    <location>
        <begin position="6"/>
        <end position="25"/>
    </location>
</feature>
<dbReference type="Proteomes" id="UP000836597">
    <property type="component" value="Chromosome"/>
</dbReference>
<sequence length="504" mass="54448">MELLSILLVVILAVIGLLIILFILARMFQKVGPDEALIIYGIGGNHVVTGGGRVVWPLIQTSKKLSLELMSFDVIPSNELYTNQGVAVMVEAVAQIKVKDDPDSITTASIQFLNKTEEERQSMIRLVMEGHLRGIVGTLTVEQIVKEPEMVQSQMLQTCAGDLIKMGLEVRSFTIKNVKDGNDYIVNMGKPEIARIKKEAAIAEAIAFKETEMQKAVALREAAVARAGADQERVLAQTASEAKQAEFTKDMNLKKAAFDAEVAKATAEKERAYDIRNIELEQTVTQEKLRVQQIEREGQIKVQEAEIIRKEKELIATVLKETEAEQQKIRALAEAEKARLTLTAAGRAEALRSEGLAQADAAKAQGLAAAEAERAAGMARADVLKAQGLAEAEAVEAKAKAYQNYSQAAILDKLLAGLPELAKAVTLPLEHVDKITVLSTGGANTGLQKVTQDVAQIMAQAPELVEGLTGISVGDWLKQLKPVPAENRGDVVKSDSGESSSPAL</sequence>
<evidence type="ECO:0000256" key="4">
    <source>
        <dbReference type="SAM" id="Coils"/>
    </source>
</evidence>
<dbReference type="AlphaFoldDB" id="A0A8S0WWC2"/>
<evidence type="ECO:0000256" key="3">
    <source>
        <dbReference type="ARBA" id="ARBA00023136"/>
    </source>
</evidence>
<dbReference type="InterPro" id="IPR036013">
    <property type="entry name" value="Band_7/SPFH_dom_sf"/>
</dbReference>
<dbReference type="InterPro" id="IPR027705">
    <property type="entry name" value="Flotillin_fam"/>
</dbReference>
<proteinExistence type="inferred from homology"/>
<dbReference type="EMBL" id="LR746496">
    <property type="protein sequence ID" value="CAA7600171.1"/>
    <property type="molecule type" value="Genomic_DNA"/>
</dbReference>
<dbReference type="CDD" id="cd03399">
    <property type="entry name" value="SPFH_flotillin"/>
    <property type="match status" value="1"/>
</dbReference>
<dbReference type="GO" id="GO:0005886">
    <property type="term" value="C:plasma membrane"/>
    <property type="evidence" value="ECO:0007669"/>
    <property type="project" value="TreeGrafter"/>
</dbReference>
<comment type="similarity">
    <text evidence="2">Belongs to the band 7/mec-2 family. Flotillin subfamily.</text>
</comment>
<dbReference type="Pfam" id="PF15975">
    <property type="entry name" value="Flot"/>
    <property type="match status" value="1"/>
</dbReference>
<evidence type="ECO:0000256" key="1">
    <source>
        <dbReference type="ARBA" id="ARBA00004370"/>
    </source>
</evidence>
<gene>
    <name evidence="8" type="ORF">DEACI_0823</name>
    <name evidence="9" type="ORF">DEACI_4034</name>
</gene>
<name>A0A8S0WWC2_9FIRM</name>
<dbReference type="SMART" id="SM00244">
    <property type="entry name" value="PHB"/>
    <property type="match status" value="1"/>
</dbReference>
<evidence type="ECO:0000313" key="9">
    <source>
        <dbReference type="EMBL" id="CEJ09549.1"/>
    </source>
</evidence>
<keyword evidence="4" id="KW-0175">Coiled coil</keyword>
<dbReference type="EMBL" id="CDGJ01000134">
    <property type="protein sequence ID" value="CEJ09549.1"/>
    <property type="molecule type" value="Genomic_DNA"/>
</dbReference>
<keyword evidence="10" id="KW-1185">Reference proteome</keyword>
<evidence type="ECO:0000313" key="8">
    <source>
        <dbReference type="EMBL" id="CAA7600171.1"/>
    </source>
</evidence>
<feature type="compositionally biased region" description="Basic and acidic residues" evidence="5">
    <location>
        <begin position="487"/>
        <end position="496"/>
    </location>
</feature>
<comment type="subcellular location">
    <subcellularLocation>
        <location evidence="1">Membrane</location>
    </subcellularLocation>
</comment>
<keyword evidence="6" id="KW-0812">Transmembrane</keyword>
<feature type="coiled-coil region" evidence="4">
    <location>
        <begin position="277"/>
        <end position="339"/>
    </location>
</feature>
<protein>
    <submittedName>
        <fullName evidence="8">Flotillin, C-terminal domain protein</fullName>
    </submittedName>
    <submittedName>
        <fullName evidence="9">Flotillin-1</fullName>
    </submittedName>
</protein>
<reference evidence="8" key="2">
    <citation type="submission" date="2020-01" db="EMBL/GenBank/DDBJ databases">
        <authorList>
            <person name="Hornung B."/>
        </authorList>
    </citation>
    <scope>NUCLEOTIDE SEQUENCE</scope>
    <source>
        <strain evidence="8">PacBioINE</strain>
    </source>
</reference>
<dbReference type="InterPro" id="IPR001107">
    <property type="entry name" value="Band_7"/>
</dbReference>
<dbReference type="GO" id="GO:0002020">
    <property type="term" value="F:protease binding"/>
    <property type="evidence" value="ECO:0007669"/>
    <property type="project" value="TreeGrafter"/>
</dbReference>
<feature type="region of interest" description="Disordered" evidence="5">
    <location>
        <begin position="485"/>
        <end position="504"/>
    </location>
</feature>
<evidence type="ECO:0000256" key="6">
    <source>
        <dbReference type="SAM" id="Phobius"/>
    </source>
</evidence>
<dbReference type="SUPFAM" id="SSF117892">
    <property type="entry name" value="Band 7/SPFH domain"/>
    <property type="match status" value="1"/>
</dbReference>
<reference evidence="9" key="1">
    <citation type="submission" date="2014-11" db="EMBL/GenBank/DDBJ databases">
        <authorList>
            <person name="Hornung B.V."/>
        </authorList>
    </citation>
    <scope>NUCLEOTIDE SEQUENCE</scope>
    <source>
        <strain evidence="9">INE</strain>
    </source>
</reference>
<dbReference type="Gene3D" id="3.30.479.30">
    <property type="entry name" value="Band 7 domain"/>
    <property type="match status" value="1"/>
</dbReference>
<evidence type="ECO:0000313" key="10">
    <source>
        <dbReference type="Proteomes" id="UP001071230"/>
    </source>
</evidence>
<dbReference type="PANTHER" id="PTHR13806">
    <property type="entry name" value="FLOTILLIN-RELATED"/>
    <property type="match status" value="1"/>
</dbReference>
<evidence type="ECO:0000256" key="5">
    <source>
        <dbReference type="SAM" id="MobiDB-lite"/>
    </source>
</evidence>
<keyword evidence="6" id="KW-1133">Transmembrane helix</keyword>